<dbReference type="Proteomes" id="UP000266673">
    <property type="component" value="Unassembled WGS sequence"/>
</dbReference>
<gene>
    <name evidence="1" type="ORF">C2G38_2156323</name>
</gene>
<dbReference type="STRING" id="44941.A0A397W4Q4"/>
<dbReference type="EMBL" id="QKWP01000047">
    <property type="protein sequence ID" value="RIB29081.1"/>
    <property type="molecule type" value="Genomic_DNA"/>
</dbReference>
<dbReference type="Gene3D" id="3.80.10.10">
    <property type="entry name" value="Ribonuclease Inhibitor"/>
    <property type="match status" value="1"/>
</dbReference>
<evidence type="ECO:0000313" key="2">
    <source>
        <dbReference type="Proteomes" id="UP000266673"/>
    </source>
</evidence>
<organism evidence="1 2">
    <name type="scientific">Gigaspora rosea</name>
    <dbReference type="NCBI Taxonomy" id="44941"/>
    <lineage>
        <taxon>Eukaryota</taxon>
        <taxon>Fungi</taxon>
        <taxon>Fungi incertae sedis</taxon>
        <taxon>Mucoromycota</taxon>
        <taxon>Glomeromycotina</taxon>
        <taxon>Glomeromycetes</taxon>
        <taxon>Diversisporales</taxon>
        <taxon>Gigasporaceae</taxon>
        <taxon>Gigaspora</taxon>
    </lineage>
</organism>
<comment type="caution">
    <text evidence="1">The sequence shown here is derived from an EMBL/GenBank/DDBJ whole genome shotgun (WGS) entry which is preliminary data.</text>
</comment>
<name>A0A397W4Q4_9GLOM</name>
<dbReference type="AlphaFoldDB" id="A0A397W4Q4"/>
<evidence type="ECO:0000313" key="1">
    <source>
        <dbReference type="EMBL" id="RIB29081.1"/>
    </source>
</evidence>
<accession>A0A397W4Q4</accession>
<proteinExistence type="predicted"/>
<sequence length="142" mass="16189">MTTKIIEKLLNDYIELFNDEEDFNSALNNLNRKGWPKCGFNLVICSYELPLIKMNLTDFINITDLGIMHFAGAKSLTFLSLSGTKLTDVGMSALKGIPHLNLDFTQVSLLCRNILHSYIPLLQPVRLNRITKEACEDEYYDI</sequence>
<keyword evidence="2" id="KW-1185">Reference proteome</keyword>
<reference evidence="1 2" key="1">
    <citation type="submission" date="2018-06" db="EMBL/GenBank/DDBJ databases">
        <title>Comparative genomics reveals the genomic features of Rhizophagus irregularis, R. cerebriforme, R. diaphanum and Gigaspora rosea, and their symbiotic lifestyle signature.</title>
        <authorList>
            <person name="Morin E."/>
            <person name="San Clemente H."/>
            <person name="Chen E.C.H."/>
            <person name="De La Providencia I."/>
            <person name="Hainaut M."/>
            <person name="Kuo A."/>
            <person name="Kohler A."/>
            <person name="Murat C."/>
            <person name="Tang N."/>
            <person name="Roy S."/>
            <person name="Loubradou J."/>
            <person name="Henrissat B."/>
            <person name="Grigoriev I.V."/>
            <person name="Corradi N."/>
            <person name="Roux C."/>
            <person name="Martin F.M."/>
        </authorList>
    </citation>
    <scope>NUCLEOTIDE SEQUENCE [LARGE SCALE GENOMIC DNA]</scope>
    <source>
        <strain evidence="1 2">DAOM 194757</strain>
    </source>
</reference>
<dbReference type="InterPro" id="IPR032675">
    <property type="entry name" value="LRR_dom_sf"/>
</dbReference>
<dbReference type="SUPFAM" id="SSF52047">
    <property type="entry name" value="RNI-like"/>
    <property type="match status" value="1"/>
</dbReference>
<protein>
    <submittedName>
        <fullName evidence="1">Uncharacterized protein</fullName>
    </submittedName>
</protein>
<dbReference type="OrthoDB" id="120976at2759"/>